<evidence type="ECO:0000313" key="3">
    <source>
        <dbReference type="Proteomes" id="UP000033682"/>
    </source>
</evidence>
<dbReference type="Proteomes" id="UP000033682">
    <property type="component" value="Unassembled WGS sequence"/>
</dbReference>
<comment type="caution">
    <text evidence="2">The sequence shown here is derived from an EMBL/GenBank/DDBJ whole genome shotgun (WGS) entry which is preliminary data.</text>
</comment>
<dbReference type="EMBL" id="JXLG01000009">
    <property type="protein sequence ID" value="KJY60194.1"/>
    <property type="molecule type" value="Genomic_DNA"/>
</dbReference>
<evidence type="ECO:0000259" key="1">
    <source>
        <dbReference type="PROSITE" id="PS50164"/>
    </source>
</evidence>
<dbReference type="InterPro" id="IPR027417">
    <property type="entry name" value="P-loop_NTPase"/>
</dbReference>
<reference evidence="2 3" key="1">
    <citation type="submission" date="2015-01" db="EMBL/GenBank/DDBJ databases">
        <title>Comparative genomics of the lactic acid bacteria isolated from the honey bee gut.</title>
        <authorList>
            <person name="Ellegaard K.M."/>
            <person name="Tamarit D."/>
            <person name="Javelind E."/>
            <person name="Olofsson T."/>
            <person name="Andersson S.G."/>
            <person name="Vasquez A."/>
        </authorList>
    </citation>
    <scope>NUCLEOTIDE SEQUENCE [LARGE SCALE GENOMIC DNA]</scope>
    <source>
        <strain evidence="2 3">Hma11</strain>
    </source>
</reference>
<dbReference type="Gene3D" id="3.40.50.300">
    <property type="entry name" value="P-loop containing nucleotide triphosphate hydrolases"/>
    <property type="match status" value="1"/>
</dbReference>
<name>A0A0F4LPI6_9LACO</name>
<dbReference type="SUPFAM" id="SSF82771">
    <property type="entry name" value="GIY-YIG endonuclease"/>
    <property type="match status" value="1"/>
</dbReference>
<accession>A0A0F4LPI6</accession>
<dbReference type="SUPFAM" id="SSF52540">
    <property type="entry name" value="P-loop containing nucleoside triphosphate hydrolases"/>
    <property type="match status" value="1"/>
</dbReference>
<dbReference type="InterPro" id="IPR000305">
    <property type="entry name" value="GIY-YIG_endonuc"/>
</dbReference>
<dbReference type="HOGENOM" id="CLU_009521_2_0_9"/>
<dbReference type="SMART" id="SM00487">
    <property type="entry name" value="DEXDc"/>
    <property type="match status" value="1"/>
</dbReference>
<dbReference type="InterPro" id="IPR014001">
    <property type="entry name" value="Helicase_ATP-bd"/>
</dbReference>
<dbReference type="CDD" id="cd10439">
    <property type="entry name" value="GIY-YIG_COG3410"/>
    <property type="match status" value="1"/>
</dbReference>
<organism evidence="2 3">
    <name type="scientific">Lactobacillus apis</name>
    <dbReference type="NCBI Taxonomy" id="303541"/>
    <lineage>
        <taxon>Bacteria</taxon>
        <taxon>Bacillati</taxon>
        <taxon>Bacillota</taxon>
        <taxon>Bacilli</taxon>
        <taxon>Lactobacillales</taxon>
        <taxon>Lactobacillaceae</taxon>
        <taxon>Lactobacillus</taxon>
    </lineage>
</organism>
<evidence type="ECO:0000313" key="2">
    <source>
        <dbReference type="EMBL" id="KJY60194.1"/>
    </source>
</evidence>
<dbReference type="AlphaFoldDB" id="A0A0F4LPI6"/>
<gene>
    <name evidence="2" type="ORF">JF72_11380</name>
</gene>
<protein>
    <recommendedName>
        <fullName evidence="1">GIY-YIG domain-containing protein</fullName>
    </recommendedName>
</protein>
<dbReference type="RefSeq" id="WP_046307611.1">
    <property type="nucleotide sequence ID" value="NZ_KQ034000.1"/>
</dbReference>
<proteinExistence type="predicted"/>
<feature type="domain" description="GIY-YIG" evidence="1">
    <location>
        <begin position="32"/>
        <end position="107"/>
    </location>
</feature>
<keyword evidence="3" id="KW-1185">Reference proteome</keyword>
<dbReference type="Pfam" id="PF09848">
    <property type="entry name" value="SLFN-g3_helicase"/>
    <property type="match status" value="1"/>
</dbReference>
<sequence length="596" mass="69675">MAKYNTVKLLVEKGKLIDLNQKSNTVQEHLDESNVIYIYHGSKSKKIYVGQTKHFIQRNAQHYNGQEKKFLDAKFDEVIVVFSKYFDSALDDVERTLITYFNEDYTNSLRSSSNSKVLYDQEVINKNGGNYSPEYRDREKVQTEVVLPLWENDLVSLGWVHTDKLTILRTRALVKYSPIKNLTKQQVQLLNEVIDNPDESFVINGDAGTGKTVLLTNLVAKLITEKTGDGKRKSISVAVVVQPNWVKTAQEIFKIYGMTDKLWIGTSTQLINKFNNLEFKAQFDVIVVDEAHKLSRRYGKQHPSFNSVYKNKFSKFESHLQIIKELGKQIILMYDVLQSIRPCNIERNQFKYLTKNFEKKYLTTQFRIKLNSQKYTSEDYINGIKWLLYKDTGLLRWTNFDKNFNRNVFRDKSPDAYFGYYTDQPLHKLFDWIETDRNYNHGHINRVLSGLVEDWKQSDGKDPNITHFHEGDMDRRWNSKQENWINSTDADAEDQIGSVFAVQGIDLNRVGVLIGNDLKVDDFDRLYADPEAFFNINGKYTGEEMEDLYNQKEFTLFVLNIYYVLLTRGIDGIRVGFWGNDKFKDYMEKALKITKK</sequence>
<dbReference type="PROSITE" id="PS50164">
    <property type="entry name" value="GIY_YIG"/>
    <property type="match status" value="1"/>
</dbReference>
<dbReference type="PATRIC" id="fig|303541.3.peg.1302"/>
<dbReference type="InterPro" id="IPR035901">
    <property type="entry name" value="GIY-YIG_endonuc_sf"/>
</dbReference>
<dbReference type="Gene3D" id="3.40.1440.10">
    <property type="entry name" value="GIY-YIG endonuclease"/>
    <property type="match status" value="1"/>
</dbReference>
<dbReference type="InterPro" id="IPR018647">
    <property type="entry name" value="SLFN_3-like_DNA/RNA_helicase"/>
</dbReference>
<dbReference type="Pfam" id="PF01541">
    <property type="entry name" value="GIY-YIG"/>
    <property type="match status" value="1"/>
</dbReference>